<evidence type="ECO:0000313" key="3">
    <source>
        <dbReference type="EMBL" id="KAJ3049421.1"/>
    </source>
</evidence>
<feature type="compositionally biased region" description="Polar residues" evidence="1">
    <location>
        <begin position="500"/>
        <end position="509"/>
    </location>
</feature>
<evidence type="ECO:0000256" key="1">
    <source>
        <dbReference type="SAM" id="MobiDB-lite"/>
    </source>
</evidence>
<comment type="caution">
    <text evidence="3">The sequence shown here is derived from an EMBL/GenBank/DDBJ whole genome shotgun (WGS) entry which is preliminary data.</text>
</comment>
<dbReference type="GO" id="GO:0005886">
    <property type="term" value="C:plasma membrane"/>
    <property type="evidence" value="ECO:0007669"/>
    <property type="project" value="TreeGrafter"/>
</dbReference>
<feature type="region of interest" description="Disordered" evidence="1">
    <location>
        <begin position="636"/>
        <end position="725"/>
    </location>
</feature>
<dbReference type="InterPro" id="IPR014352">
    <property type="entry name" value="FERM/acyl-CoA-bd_prot_sf"/>
</dbReference>
<organism evidence="3 4">
    <name type="scientific">Rhizophlyctis rosea</name>
    <dbReference type="NCBI Taxonomy" id="64517"/>
    <lineage>
        <taxon>Eukaryota</taxon>
        <taxon>Fungi</taxon>
        <taxon>Fungi incertae sedis</taxon>
        <taxon>Chytridiomycota</taxon>
        <taxon>Chytridiomycota incertae sedis</taxon>
        <taxon>Chytridiomycetes</taxon>
        <taxon>Rhizophlyctidales</taxon>
        <taxon>Rhizophlyctidaceae</taxon>
        <taxon>Rhizophlyctis</taxon>
    </lineage>
</organism>
<feature type="compositionally biased region" description="Polar residues" evidence="1">
    <location>
        <begin position="666"/>
        <end position="675"/>
    </location>
</feature>
<feature type="domain" description="FERM" evidence="2">
    <location>
        <begin position="41"/>
        <end position="383"/>
    </location>
</feature>
<gene>
    <name evidence="3" type="primary">FRMD8</name>
    <name evidence="3" type="ORF">HK097_009579</name>
</gene>
<feature type="compositionally biased region" description="Low complexity" evidence="1">
    <location>
        <begin position="510"/>
        <end position="519"/>
    </location>
</feature>
<dbReference type="SUPFAM" id="SSF47031">
    <property type="entry name" value="Second domain of FERM"/>
    <property type="match status" value="1"/>
</dbReference>
<dbReference type="Gene3D" id="3.10.20.90">
    <property type="entry name" value="Phosphatidylinositol 3-kinase Catalytic Subunit, Chain A, domain 1"/>
    <property type="match status" value="1"/>
</dbReference>
<dbReference type="InterPro" id="IPR035963">
    <property type="entry name" value="FERM_2"/>
</dbReference>
<dbReference type="InterPro" id="IPR000299">
    <property type="entry name" value="FERM_domain"/>
</dbReference>
<dbReference type="Proteomes" id="UP001212841">
    <property type="component" value="Unassembled WGS sequence"/>
</dbReference>
<keyword evidence="4" id="KW-1185">Reference proteome</keyword>
<dbReference type="CDD" id="cd14473">
    <property type="entry name" value="FERM_B-lobe"/>
    <property type="match status" value="1"/>
</dbReference>
<feature type="region of interest" description="Disordered" evidence="1">
    <location>
        <begin position="421"/>
        <end position="451"/>
    </location>
</feature>
<feature type="region of interest" description="Disordered" evidence="1">
    <location>
        <begin position="541"/>
        <end position="560"/>
    </location>
</feature>
<feature type="non-terminal residue" evidence="3">
    <location>
        <position position="725"/>
    </location>
</feature>
<accession>A0AAD5SAB8</accession>
<dbReference type="Pfam" id="PF00373">
    <property type="entry name" value="FERM_M"/>
    <property type="match status" value="1"/>
</dbReference>
<dbReference type="PROSITE" id="PS50057">
    <property type="entry name" value="FERM_3"/>
    <property type="match status" value="1"/>
</dbReference>
<dbReference type="Gene3D" id="2.30.29.30">
    <property type="entry name" value="Pleckstrin-homology domain (PH domain)/Phosphotyrosine-binding domain (PTB)"/>
    <property type="match status" value="1"/>
</dbReference>
<dbReference type="PANTHER" id="PTHR13283:SF10">
    <property type="entry name" value="FERM DOMAIN-CONTAINING PROTEIN 8"/>
    <property type="match status" value="1"/>
</dbReference>
<evidence type="ECO:0000313" key="4">
    <source>
        <dbReference type="Proteomes" id="UP001212841"/>
    </source>
</evidence>
<sequence length="725" mass="78450">MPSRRSPGKNQTIHAPEAAREAAWVPPLRRHGGLNGGPGFITICVRVLSGDSEHDFNAKFAEGGQLLAGKVCSAIAGKEGLSDAGKEVFALWIVGKDLEIQLRPDLDIFEVMKRWHLLVLQYTHYPEAIDCFHPINRHWFVYRREATTPRSYERTLTEDAVIRLLYGEAKRNVMTSRYLCTPEDAATLGGMLLQVAFGNYDPQKHTKGYLSQGDQFFRHVLPYRLHGTFKPKKWEQLLMKEHQKNAGRGEAEIRHMYLEFVRRWACYGCSFFPVCKDKPPHGFFEFRLQQMSIGVGPEGVVVMDLKRQNYVVVTQWSYLTWKHSDDKIFLNVAPSDKETDGGSGSGNGKSGKKGKIAWKFYTPQAKMIHNLAVRCKYLYLKRMHEMSVGGPAGPVSTAAATTMPITSVGMSVRGAGLVSARVSGTERRREMSAPVGSLAEAGSPRRSHESVLSGGVRRLSVGDLGNVAVRAAGGVGNVVTGTYVAKSFSVPQQLKEEDLNSSSSENVTTPSYVSPPKVSESPEEEDAFAVAERLASAAVSGGAVGGKTPTNWTPPPLTSTPSVRARHVANLVANPTPPLPYNPNVPRSRSFTAAPTPSPGRHVADLSHVREATEVSVDQEPTDMLQGGFGGVQTYGTDKDSLVSPTVPRTEPVPGIKRSASASARGLSSFNTPRQNMAAAMSKRRSSAASSSAVAEGGGGLAGNLLPAVQEPAKPSLSPTPTPQP</sequence>
<dbReference type="SMART" id="SM00295">
    <property type="entry name" value="B41"/>
    <property type="match status" value="1"/>
</dbReference>
<dbReference type="EMBL" id="JADGJD010000646">
    <property type="protein sequence ID" value="KAJ3049421.1"/>
    <property type="molecule type" value="Genomic_DNA"/>
</dbReference>
<dbReference type="InterPro" id="IPR019748">
    <property type="entry name" value="FERM_central"/>
</dbReference>
<dbReference type="Gene3D" id="1.20.80.10">
    <property type="match status" value="1"/>
</dbReference>
<dbReference type="AlphaFoldDB" id="A0AAD5SAB8"/>
<dbReference type="InterPro" id="IPR019749">
    <property type="entry name" value="Band_41_domain"/>
</dbReference>
<dbReference type="InterPro" id="IPR011993">
    <property type="entry name" value="PH-like_dom_sf"/>
</dbReference>
<dbReference type="InterPro" id="IPR051594">
    <property type="entry name" value="KRIT1/FRMD8"/>
</dbReference>
<protein>
    <submittedName>
        <fullName evidence="3">FERM domain-containing protein 8</fullName>
    </submittedName>
</protein>
<name>A0AAD5SAB8_9FUNG</name>
<dbReference type="PANTHER" id="PTHR13283">
    <property type="entry name" value="KREV INTERACTION TRAPPED 1-RELATED"/>
    <property type="match status" value="1"/>
</dbReference>
<reference evidence="3" key="1">
    <citation type="submission" date="2020-05" db="EMBL/GenBank/DDBJ databases">
        <title>Phylogenomic resolution of chytrid fungi.</title>
        <authorList>
            <person name="Stajich J.E."/>
            <person name="Amses K."/>
            <person name="Simmons R."/>
            <person name="Seto K."/>
            <person name="Myers J."/>
            <person name="Bonds A."/>
            <person name="Quandt C.A."/>
            <person name="Barry K."/>
            <person name="Liu P."/>
            <person name="Grigoriev I."/>
            <person name="Longcore J.E."/>
            <person name="James T.Y."/>
        </authorList>
    </citation>
    <scope>NUCLEOTIDE SEQUENCE</scope>
    <source>
        <strain evidence="3">JEL0318</strain>
    </source>
</reference>
<proteinExistence type="predicted"/>
<feature type="region of interest" description="Disordered" evidence="1">
    <location>
        <begin position="495"/>
        <end position="520"/>
    </location>
</feature>
<evidence type="ECO:0000259" key="2">
    <source>
        <dbReference type="PROSITE" id="PS50057"/>
    </source>
</evidence>